<dbReference type="InterPro" id="IPR001227">
    <property type="entry name" value="Ac_transferase_dom_sf"/>
</dbReference>
<dbReference type="Pfam" id="PF00698">
    <property type="entry name" value="Acyl_transf_1"/>
    <property type="match status" value="2"/>
</dbReference>
<dbReference type="Gene3D" id="3.30.70.3290">
    <property type="match status" value="2"/>
</dbReference>
<dbReference type="EMBL" id="LJGU01000116">
    <property type="protein sequence ID" value="OEV03726.1"/>
    <property type="molecule type" value="Genomic_DNA"/>
</dbReference>
<evidence type="ECO:0000256" key="2">
    <source>
        <dbReference type="ARBA" id="ARBA00022553"/>
    </source>
</evidence>
<evidence type="ECO:0000256" key="6">
    <source>
        <dbReference type="ARBA" id="ARBA00023315"/>
    </source>
</evidence>
<dbReference type="Gene3D" id="6.10.140.1830">
    <property type="match status" value="2"/>
</dbReference>
<dbReference type="InterPro" id="IPR016036">
    <property type="entry name" value="Malonyl_transacylase_ACP-bd"/>
</dbReference>
<dbReference type="GO" id="GO:0031177">
    <property type="term" value="F:phosphopantetheine binding"/>
    <property type="evidence" value="ECO:0007669"/>
    <property type="project" value="InterPro"/>
</dbReference>
<dbReference type="InterPro" id="IPR016039">
    <property type="entry name" value="Thiolase-like"/>
</dbReference>
<dbReference type="FunFam" id="3.40.47.10:FF:000019">
    <property type="entry name" value="Polyketide synthase type I"/>
    <property type="match status" value="2"/>
</dbReference>
<feature type="domain" description="Carrier" evidence="8">
    <location>
        <begin position="1501"/>
        <end position="1576"/>
    </location>
</feature>
<keyword evidence="5" id="KW-0511">Multifunctional enzyme</keyword>
<dbReference type="PROSITE" id="PS50075">
    <property type="entry name" value="CARRIER"/>
    <property type="match status" value="2"/>
</dbReference>
<proteinExistence type="predicted"/>
<keyword evidence="2" id="KW-0597">Phosphoprotein</keyword>
<dbReference type="SMART" id="SM01294">
    <property type="entry name" value="PKS_PP_betabranch"/>
    <property type="match status" value="2"/>
</dbReference>
<dbReference type="NCBIfam" id="NF045894">
    <property type="entry name" value="PKS_plus_SDR"/>
    <property type="match status" value="2"/>
</dbReference>
<evidence type="ECO:0000256" key="3">
    <source>
        <dbReference type="ARBA" id="ARBA00022679"/>
    </source>
</evidence>
<feature type="domain" description="Ketosynthase family 3 (KS3)" evidence="9">
    <location>
        <begin position="1604"/>
        <end position="2030"/>
    </location>
</feature>
<gene>
    <name evidence="10" type="ORF">AN216_10595</name>
</gene>
<evidence type="ECO:0000313" key="10">
    <source>
        <dbReference type="EMBL" id="OEV03726.1"/>
    </source>
</evidence>
<dbReference type="InterPro" id="IPR014043">
    <property type="entry name" value="Acyl_transferase_dom"/>
</dbReference>
<dbReference type="SMART" id="SM00822">
    <property type="entry name" value="PKS_KR"/>
    <property type="match status" value="2"/>
</dbReference>
<dbReference type="CDD" id="cd08952">
    <property type="entry name" value="KR_1_SDR_x"/>
    <property type="match status" value="2"/>
</dbReference>
<keyword evidence="6" id="KW-0012">Acyltransferase</keyword>
<dbReference type="Gene3D" id="3.40.50.720">
    <property type="entry name" value="NAD(P)-binding Rossmann-like Domain"/>
    <property type="match status" value="2"/>
</dbReference>
<dbReference type="Pfam" id="PF18369">
    <property type="entry name" value="PKS_DE"/>
    <property type="match status" value="2"/>
</dbReference>
<dbReference type="FunFam" id="1.10.1200.10:FF:000007">
    <property type="entry name" value="Probable polyketide synthase pks17"/>
    <property type="match status" value="2"/>
</dbReference>
<dbReference type="SUPFAM" id="SSF53901">
    <property type="entry name" value="Thiolase-like"/>
    <property type="match status" value="2"/>
</dbReference>
<organism evidence="10 11">
    <name type="scientific">Streptomyces oceani</name>
    <dbReference type="NCBI Taxonomy" id="1075402"/>
    <lineage>
        <taxon>Bacteria</taxon>
        <taxon>Bacillati</taxon>
        <taxon>Actinomycetota</taxon>
        <taxon>Actinomycetes</taxon>
        <taxon>Kitasatosporales</taxon>
        <taxon>Streptomycetaceae</taxon>
        <taxon>Streptomyces</taxon>
    </lineage>
</organism>
<comment type="caution">
    <text evidence="10">The sequence shown here is derived from an EMBL/GenBank/DDBJ whole genome shotgun (WGS) entry which is preliminary data.</text>
</comment>
<dbReference type="InterPro" id="IPR036736">
    <property type="entry name" value="ACP-like_sf"/>
</dbReference>
<evidence type="ECO:0000256" key="5">
    <source>
        <dbReference type="ARBA" id="ARBA00023268"/>
    </source>
</evidence>
<dbReference type="PROSITE" id="PS00606">
    <property type="entry name" value="KS3_1"/>
    <property type="match status" value="1"/>
</dbReference>
<dbReference type="PROSITE" id="PS52004">
    <property type="entry name" value="KS3_2"/>
    <property type="match status" value="2"/>
</dbReference>
<dbReference type="InterPro" id="IPR009081">
    <property type="entry name" value="PP-bd_ACP"/>
</dbReference>
<keyword evidence="11" id="KW-1185">Reference proteome</keyword>
<dbReference type="STRING" id="1075402.AN216_10595"/>
<reference evidence="10 11" key="1">
    <citation type="journal article" date="2016" name="Front. Microbiol.">
        <title>Comparative Genomics Analysis of Streptomyces Species Reveals Their Adaptation to the Marine Environment and Their Diversity at the Genomic Level.</title>
        <authorList>
            <person name="Tian X."/>
            <person name="Zhang Z."/>
            <person name="Yang T."/>
            <person name="Chen M."/>
            <person name="Li J."/>
            <person name="Chen F."/>
            <person name="Yang J."/>
            <person name="Li W."/>
            <person name="Zhang B."/>
            <person name="Zhang Z."/>
            <person name="Wu J."/>
            <person name="Zhang C."/>
            <person name="Long L."/>
            <person name="Xiao J."/>
        </authorList>
    </citation>
    <scope>NUCLEOTIDE SEQUENCE [LARGE SCALE GENOMIC DNA]</scope>
    <source>
        <strain evidence="10 11">SCSIO 02100</strain>
    </source>
</reference>
<evidence type="ECO:0000256" key="4">
    <source>
        <dbReference type="ARBA" id="ARBA00023194"/>
    </source>
</evidence>
<evidence type="ECO:0000313" key="11">
    <source>
        <dbReference type="Proteomes" id="UP000176101"/>
    </source>
</evidence>
<dbReference type="InterPro" id="IPR020806">
    <property type="entry name" value="PKS_PP-bd"/>
</dbReference>
<dbReference type="SMART" id="SM00827">
    <property type="entry name" value="PKS_AT"/>
    <property type="match status" value="2"/>
</dbReference>
<dbReference type="InterPro" id="IPR014031">
    <property type="entry name" value="Ketoacyl_synth_C"/>
</dbReference>
<feature type="domain" description="Ketosynthase family 3 (KS3)" evidence="9">
    <location>
        <begin position="16"/>
        <end position="442"/>
    </location>
</feature>
<dbReference type="Gene3D" id="3.40.366.10">
    <property type="entry name" value="Malonyl-Coenzyme A Acyl Carrier Protein, domain 2"/>
    <property type="match status" value="2"/>
</dbReference>
<dbReference type="InterPro" id="IPR018201">
    <property type="entry name" value="Ketoacyl_synth_AS"/>
</dbReference>
<dbReference type="Pfam" id="PF02801">
    <property type="entry name" value="Ketoacyl-synt_C"/>
    <property type="match status" value="2"/>
</dbReference>
<dbReference type="InterPro" id="IPR057326">
    <property type="entry name" value="KR_dom"/>
</dbReference>
<dbReference type="Pfam" id="PF16197">
    <property type="entry name" value="KAsynt_C_assoc"/>
    <property type="match status" value="2"/>
</dbReference>
<dbReference type="GO" id="GO:0004315">
    <property type="term" value="F:3-oxoacyl-[acyl-carrier-protein] synthase activity"/>
    <property type="evidence" value="ECO:0007669"/>
    <property type="project" value="InterPro"/>
</dbReference>
<keyword evidence="4" id="KW-0045">Antibiotic biosynthesis</keyword>
<dbReference type="InterPro" id="IPR014030">
    <property type="entry name" value="Ketoacyl_synth_N"/>
</dbReference>
<dbReference type="PANTHER" id="PTHR43775:SF51">
    <property type="entry name" value="INACTIVE PHENOLPHTHIOCEROL SYNTHESIS POLYKETIDE SYNTHASE TYPE I PKS1-RELATED"/>
    <property type="match status" value="1"/>
</dbReference>
<dbReference type="CDD" id="cd00833">
    <property type="entry name" value="PKS"/>
    <property type="match status" value="2"/>
</dbReference>
<dbReference type="Gene3D" id="1.10.1200.10">
    <property type="entry name" value="ACP-like"/>
    <property type="match status" value="2"/>
</dbReference>
<dbReference type="PATRIC" id="fig|1075402.3.peg.2953"/>
<dbReference type="Pfam" id="PF00109">
    <property type="entry name" value="ketoacyl-synt"/>
    <property type="match status" value="2"/>
</dbReference>
<dbReference type="GO" id="GO:0004312">
    <property type="term" value="F:fatty acid synthase activity"/>
    <property type="evidence" value="ECO:0007669"/>
    <property type="project" value="TreeGrafter"/>
</dbReference>
<dbReference type="InterPro" id="IPR020841">
    <property type="entry name" value="PKS_Beta-ketoAc_synthase_dom"/>
</dbReference>
<dbReference type="Proteomes" id="UP000176101">
    <property type="component" value="Unassembled WGS sequence"/>
</dbReference>
<dbReference type="InterPro" id="IPR041618">
    <property type="entry name" value="PKS_DE"/>
</dbReference>
<dbReference type="Pfam" id="PF00550">
    <property type="entry name" value="PP-binding"/>
    <property type="match status" value="2"/>
</dbReference>
<feature type="domain" description="Carrier" evidence="8">
    <location>
        <begin position="3068"/>
        <end position="3150"/>
    </location>
</feature>
<evidence type="ECO:0008006" key="12">
    <source>
        <dbReference type="Google" id="ProtNLM"/>
    </source>
</evidence>
<dbReference type="PANTHER" id="PTHR43775">
    <property type="entry name" value="FATTY ACID SYNTHASE"/>
    <property type="match status" value="1"/>
</dbReference>
<accession>A0A1E7KIM4</accession>
<dbReference type="InterPro" id="IPR013968">
    <property type="entry name" value="PKS_KR"/>
</dbReference>
<evidence type="ECO:0000259" key="8">
    <source>
        <dbReference type="PROSITE" id="PS50075"/>
    </source>
</evidence>
<dbReference type="InterPro" id="IPR036291">
    <property type="entry name" value="NAD(P)-bd_dom_sf"/>
</dbReference>
<evidence type="ECO:0000259" key="9">
    <source>
        <dbReference type="PROSITE" id="PS52004"/>
    </source>
</evidence>
<dbReference type="SUPFAM" id="SSF51735">
    <property type="entry name" value="NAD(P)-binding Rossmann-fold domains"/>
    <property type="match status" value="4"/>
</dbReference>
<dbReference type="InterPro" id="IPR016035">
    <property type="entry name" value="Acyl_Trfase/lysoPLipase"/>
</dbReference>
<keyword evidence="1" id="KW-0596">Phosphopantetheine</keyword>
<dbReference type="SUPFAM" id="SSF47336">
    <property type="entry name" value="ACP-like"/>
    <property type="match status" value="2"/>
</dbReference>
<dbReference type="SUPFAM" id="SSF52151">
    <property type="entry name" value="FabD/lysophospholipase-like"/>
    <property type="match status" value="2"/>
</dbReference>
<protein>
    <recommendedName>
        <fullName evidence="12">Polyketide synthase</fullName>
    </recommendedName>
</protein>
<dbReference type="InterPro" id="IPR050091">
    <property type="entry name" value="PKS_NRPS_Biosynth_Enz"/>
</dbReference>
<evidence type="ECO:0000256" key="1">
    <source>
        <dbReference type="ARBA" id="ARBA00022450"/>
    </source>
</evidence>
<sequence>MSADTRQPHVATAAPDEPIAVVSMGCRFPGGVETPEGLWRVVRDGLDVISDFPTNREWNLAELWDPNGEQSGTSYVSKGGFLHDAPDFDAAFFGISPREALAMDPQQRLLLESSWETLERAGLDPAILRGSHTGVFVGAMAQEYGPRLHEGDEQVDGHVLTGSTTSVASGRIAYTLGLEGPAVTVDTACSSSLVALHMAAQSLRAGECSMALAGGATVMSSPGIFVEFSRQRGLSPDGRCKPFAAGADGTGWGEGVGVLLLERLSDARANGHQVLAVLRGSAINQDGASNGLTAPNGPSQQRVIRAALANARLEPGDVDVVEAHGTGTTLGDPIEAQALLATYGEGRDPQRPLWLGSVKSNIGHAQAAAGVGGVIKMVQALRHGVLPKSLHAEAPSPEVDWSPGTVRLLDESVAWEPTDRPRRAGVSSFGISGTNAHVVLEEAPGSGSVEFAGVEVGSEGSVESAGAGESVGWGGVVPWVVSARSAEALRAQAAALVEFVGSRGAGLRSVDVGRTLLSGRAGFEHRAVVAGASREELVSGLGEVAAGRVDGVVAEQGRGPVFVFPGQGSQWVGMARELLGESVVFAEAMGECERALEPFVGWSLVGVLGDEEMLGRVDVVQPVLWAVMVSLSRVWEWFGVVPAAVVGHSQGEIAAAVVSGALSLEEGARVVAVRSGLIGGRLAGGGGMVSVGLSRLGVEELLVECGVVGVSVAAVNGPSSVVVSGSVEGLDVVVEACEGRGVWVRRVEVDYASHSVQVEGIEGELVEALAGLEPRVPRVPFFSTVSGGWLDCALGAEYWYRNLRESVRFAEACEGLLGEGFGVFVEPSAHPVLVVPVGESAEVCGVDVVVVGSLRRGEGGLGRLYASLGQVWSRGVEVDWSKALPRSGGEPEVLVDLPTYAFQRQRYWLAPGPAAQPQSTTDPVDAEFWETVDREDLEALADTLGIADASALAEVVPALSSWRRERQQRSIVDDWRYEIVWRERPVSDPAPAEKLSETSRLEGTWLLLVPAEYEATEAVTELTEALLAAGAEPHPMLVTAADAERESLAERLRAEKQALETVSGVLSLVALDESPLPGQPAVSTGLAATLALVQALGDVALEAPLWCLTRGAVAVGEEPAPYAPAQAAVWGLGRVAALEHPGRWGGLIDLPVYPVDSVGSAHSTDVQVPSRLVALLAGHDDEDQLALRADRTYVRRLVSVPAAASRSTTSGDWRPRGTVLVTGGTGALGARVARWLVDGGAEHLVLTGRRGDAAPGVAELRAELAARGVPVTVAACDMADRDAVRDLATRLADEGHAVRCVVHAAGVSQLGTLAEADNTDLDAALAGKVLGAEHLAEALAGPLDAGQLDAVVYFSSISGTWGVAEHGVYAAANAALDAYAQRRRADGHPVLSVAWGPWAGGGMIAESLQDVLRQRGVPVIDPDTALAGLQQALELDDTVVALADVDWRRFAGVFTSVRPSRLLDEIPAAQPVTEQRQDGEAAPTLALAGELAELDERQRTARLVTLVREWVAAVLGHAEAGAVDTRESFKEQGFDSLTAVELRNRLNAATGLRLASTVVFDYPNITALAGHLASRLLGDPAATGADRTGGSPGSVAQPGPSTVDEPIAIVSMSCRFPGGVETPEDLWRVVRDGLDVISDFPTNRGWDLEALYDPDPDSTGKSYVRRSGFLHDAADFDAAFFGISPREALAMDPQQRLLLETSWEALERAGIDPYSLRGSQTGVYVGMTDQEYGSRLRAASGEAEGYLATGAAGSVASGRISYTLGLEGPAVTVDTACSSALVATHQAVQALRAGECSMALAGAVMVMSDPSQFIAFSRQRGLAPDGVSKPFAAAADGFALSEGAGMIVLERLSDARANGHQVLAVLRGSAINQDGASNGLTAPNGPSQQRVIRAALANARLEPGDVDVVEAHGTGTTLGDPIEAQALLATYGEGRDPQRPLWLGSVKSNIGHAQTASGMAGLMKMVQAFQHDLLPRSLHAEEPSPHVDWSLGGVELLAQAREWERGDRPRRAGVSSFGVSGTNAHVVLEEAPGSEGSVESVGSGESGESVGSEGFVGWGGVVPWVVSARSAEALRGQAERLVGFVEGVGVGVSVGAVGRSLVVGRAGFEHRAVVAGASREELVSGLGEVAAGRVDGVVAEQGRGPVFVFPGQGSQWVGMARELLGESVVFAEAMGECERALEPFVGWSLVGVLGDEEMLGRVDVVQPVLWAVMVSLSRVWEWFGVVPAAVVGHSQGEIAAAVVSGALSLEEGARVVAVRSGLIGGRLAGGGGMVSVGLSRLGVEELLVECGVVGVSVAAVNGPSSVVVSGSVEGLDVVVEWCVGRGVWVRRVEVDYASHSVQVEGIEGELVEALAGLEPRVPRVPFFSTVSGGWLDCALGAEYWYRNLRESVRFAEACEGLLGEGFGVFVEPSAHPVLVVPVGESAEVCGVDVVVVGSLRRGEGGLGRLYASLGQVWSRGVEVDWSKALPRSGGEPEVLVDLPTYAFQRQRYWLEAPSGGRLSGVVDPVDAEFWETVEREDVEGLADTLGIADASALAEVVPALSSWRRERQQRNVVEGWRYRVVWRQAEAVSGAGGVLSGRWLLVVPASGECGQWVERVRAWVEAAGAEVVVVSLAADEVEQAVVAERLTDALPEGDTPAGVLSLLALDEVESDHGPGVTRGLLATVALAQVLETGKVGLAAPLWIVTRGAVTTAPADPVVRPAQAAVRGLGRVFGLDTPDGFGGLIDLPETVDEPALARLSSLLADPAGEEDLAVRASGTFVRRMVRVPAEASRPAREPWQPSGTVLITGGTGALGGHVARELAGAGAEHLLLVSRRGPDAPGATELRAELQALGPRVTIAACDVAERAALAALLADIPEDLPLTGVVHTAGVVGEARSLAEIPVPEVAAIVRGKVAGALHLDELLAETELDAFVLFSSGAGVWGNGGQGPYAAANAQLDALAEHRHAHGRTATAIAWGAWADGGMVDEEVAEQLRRRGVPEMAPELAVRAVRAAVTGAEPTLVVADIRWDRFLPAYTSRGHRPLLDEVPEVAELLAAQRQEAQAAERSGAAEDPTAQLVARLTPLDAEQRGRALVDLVREHAGAVLGHATGQQVKADRPFRNLGFDSLTAVELRNRLTAATGLRLPAALIFDYPTPAVLADHLGTELLPPEPASAGARPGESADLPVELRQLEAAYQEAPDAESRQALADGLRKLLTTWDGDGPAGDGGIDEDVAAASDEDMFDLIDKELGIS</sequence>
<dbReference type="SMART" id="SM00823">
    <property type="entry name" value="PKS_PP"/>
    <property type="match status" value="2"/>
</dbReference>
<dbReference type="GO" id="GO:0006633">
    <property type="term" value="P:fatty acid biosynthetic process"/>
    <property type="evidence" value="ECO:0007669"/>
    <property type="project" value="InterPro"/>
</dbReference>
<dbReference type="Gene3D" id="3.40.47.10">
    <property type="match status" value="2"/>
</dbReference>
<evidence type="ECO:0000256" key="7">
    <source>
        <dbReference type="SAM" id="MobiDB-lite"/>
    </source>
</evidence>
<dbReference type="Pfam" id="PF08659">
    <property type="entry name" value="KR"/>
    <property type="match status" value="2"/>
</dbReference>
<dbReference type="GO" id="GO:0033068">
    <property type="term" value="P:macrolide biosynthetic process"/>
    <property type="evidence" value="ECO:0007669"/>
    <property type="project" value="UniProtKB-ARBA"/>
</dbReference>
<keyword evidence="3" id="KW-0808">Transferase</keyword>
<name>A0A1E7KIM4_9ACTN</name>
<dbReference type="InterPro" id="IPR032821">
    <property type="entry name" value="PKS_assoc"/>
</dbReference>
<dbReference type="SMART" id="SM00825">
    <property type="entry name" value="PKS_KS"/>
    <property type="match status" value="2"/>
</dbReference>
<dbReference type="SUPFAM" id="SSF55048">
    <property type="entry name" value="Probable ACP-binding domain of malonyl-CoA ACP transacylase"/>
    <property type="match status" value="2"/>
</dbReference>
<feature type="region of interest" description="Disordered" evidence="7">
    <location>
        <begin position="1583"/>
        <end position="1602"/>
    </location>
</feature>
<dbReference type="FunFam" id="3.40.366.10:FF:000002">
    <property type="entry name" value="Probable polyketide synthase 2"/>
    <property type="match status" value="1"/>
</dbReference>